<sequence length="62" mass="6894">MTVSIVKMSDLPAPVGVRIKVLCPSNILIVPLQYLDCGFDLPLPSVFGSQGHFSCFHFWWVS</sequence>
<reference evidence="1 2" key="1">
    <citation type="journal article" date="2012" name="New Phytol.">
        <title>Insight into trade-off between wood decay and parasitism from the genome of a fungal forest pathogen.</title>
        <authorList>
            <person name="Olson A."/>
            <person name="Aerts A."/>
            <person name="Asiegbu F."/>
            <person name="Belbahri L."/>
            <person name="Bouzid O."/>
            <person name="Broberg A."/>
            <person name="Canback B."/>
            <person name="Coutinho P.M."/>
            <person name="Cullen D."/>
            <person name="Dalman K."/>
            <person name="Deflorio G."/>
            <person name="van Diepen L.T."/>
            <person name="Dunand C."/>
            <person name="Duplessis S."/>
            <person name="Durling M."/>
            <person name="Gonthier P."/>
            <person name="Grimwood J."/>
            <person name="Fossdal C.G."/>
            <person name="Hansson D."/>
            <person name="Henrissat B."/>
            <person name="Hietala A."/>
            <person name="Himmelstrand K."/>
            <person name="Hoffmeister D."/>
            <person name="Hogberg N."/>
            <person name="James T.Y."/>
            <person name="Karlsson M."/>
            <person name="Kohler A."/>
            <person name="Kues U."/>
            <person name="Lee Y.H."/>
            <person name="Lin Y.C."/>
            <person name="Lind M."/>
            <person name="Lindquist E."/>
            <person name="Lombard V."/>
            <person name="Lucas S."/>
            <person name="Lunden K."/>
            <person name="Morin E."/>
            <person name="Murat C."/>
            <person name="Park J."/>
            <person name="Raffaello T."/>
            <person name="Rouze P."/>
            <person name="Salamov A."/>
            <person name="Schmutz J."/>
            <person name="Solheim H."/>
            <person name="Stahlberg J."/>
            <person name="Velez H."/>
            <person name="de Vries R.P."/>
            <person name="Wiebenga A."/>
            <person name="Woodward S."/>
            <person name="Yakovlev I."/>
            <person name="Garbelotto M."/>
            <person name="Martin F."/>
            <person name="Grigoriev I.V."/>
            <person name="Stenlid J."/>
        </authorList>
    </citation>
    <scope>NUCLEOTIDE SEQUENCE [LARGE SCALE GENOMIC DNA]</scope>
    <source>
        <strain evidence="1 2">TC 32-1</strain>
    </source>
</reference>
<dbReference type="AlphaFoldDB" id="W4K389"/>
<dbReference type="Proteomes" id="UP000030671">
    <property type="component" value="Unassembled WGS sequence"/>
</dbReference>
<accession>W4K389</accession>
<dbReference type="InParanoid" id="W4K389"/>
<dbReference type="GeneID" id="20668372"/>
<dbReference type="HOGENOM" id="CLU_2904447_0_0_1"/>
<gene>
    <name evidence="1" type="ORF">HETIRDRAFT_171926</name>
</gene>
<dbReference type="RefSeq" id="XP_009548127.1">
    <property type="nucleotide sequence ID" value="XM_009549832.1"/>
</dbReference>
<name>W4K389_HETIT</name>
<protein>
    <submittedName>
        <fullName evidence="1">Uncharacterized protein</fullName>
    </submittedName>
</protein>
<evidence type="ECO:0000313" key="1">
    <source>
        <dbReference type="EMBL" id="ETW79546.1"/>
    </source>
</evidence>
<dbReference type="EMBL" id="KI925460">
    <property type="protein sequence ID" value="ETW79546.1"/>
    <property type="molecule type" value="Genomic_DNA"/>
</dbReference>
<evidence type="ECO:0000313" key="2">
    <source>
        <dbReference type="Proteomes" id="UP000030671"/>
    </source>
</evidence>
<organism evidence="1 2">
    <name type="scientific">Heterobasidion irregulare (strain TC 32-1)</name>
    <dbReference type="NCBI Taxonomy" id="747525"/>
    <lineage>
        <taxon>Eukaryota</taxon>
        <taxon>Fungi</taxon>
        <taxon>Dikarya</taxon>
        <taxon>Basidiomycota</taxon>
        <taxon>Agaricomycotina</taxon>
        <taxon>Agaricomycetes</taxon>
        <taxon>Russulales</taxon>
        <taxon>Bondarzewiaceae</taxon>
        <taxon>Heterobasidion</taxon>
        <taxon>Heterobasidion annosum species complex</taxon>
    </lineage>
</organism>
<proteinExistence type="predicted"/>
<dbReference type="KEGG" id="hir:HETIRDRAFT_171926"/>
<keyword evidence="2" id="KW-1185">Reference proteome</keyword>